<dbReference type="KEGG" id="rme:Rmet_3074"/>
<organism evidence="1 2">
    <name type="scientific">Cupriavidus metallidurans (strain ATCC 43123 / DSM 2839 / NBRC 102507 / CH34)</name>
    <name type="common">Ralstonia metallidurans</name>
    <dbReference type="NCBI Taxonomy" id="266264"/>
    <lineage>
        <taxon>Bacteria</taxon>
        <taxon>Pseudomonadati</taxon>
        <taxon>Pseudomonadota</taxon>
        <taxon>Betaproteobacteria</taxon>
        <taxon>Burkholderiales</taxon>
        <taxon>Burkholderiaceae</taxon>
        <taxon>Cupriavidus</taxon>
    </lineage>
</organism>
<dbReference type="HOGENOM" id="CLU_1460156_0_0_4"/>
<dbReference type="EMBL" id="CP000352">
    <property type="protein sequence ID" value="ABF09946.1"/>
    <property type="molecule type" value="Genomic_DNA"/>
</dbReference>
<protein>
    <submittedName>
        <fullName evidence="1">Uncharacterized protein</fullName>
    </submittedName>
</protein>
<accession>Q1LIT0</accession>
<dbReference type="STRING" id="266264.Rmet_3074"/>
<reference evidence="2" key="1">
    <citation type="journal article" date="2010" name="PLoS ONE">
        <title>The complete genome sequence of Cupriavidus metallidurans strain CH34, a master survivalist in harsh and anthropogenic environments.</title>
        <authorList>
            <person name="Janssen P.J."/>
            <person name="Van Houdt R."/>
            <person name="Moors H."/>
            <person name="Monsieurs P."/>
            <person name="Morin N."/>
            <person name="Michaux A."/>
            <person name="Benotmane M.A."/>
            <person name="Leys N."/>
            <person name="Vallaeys T."/>
            <person name="Lapidus A."/>
            <person name="Monchy S."/>
            <person name="Medigue C."/>
            <person name="Taghavi S."/>
            <person name="McCorkle S."/>
            <person name="Dunn J."/>
            <person name="van der Lelie D."/>
            <person name="Mergeay M."/>
        </authorList>
    </citation>
    <scope>NUCLEOTIDE SEQUENCE [LARGE SCALE GENOMIC DNA]</scope>
    <source>
        <strain evidence="2">ATCC 43123 / DSM 2839 / NBRC 102507 / CH34</strain>
    </source>
</reference>
<evidence type="ECO:0000313" key="1">
    <source>
        <dbReference type="EMBL" id="ABF09946.1"/>
    </source>
</evidence>
<evidence type="ECO:0000313" key="2">
    <source>
        <dbReference type="Proteomes" id="UP000002429"/>
    </source>
</evidence>
<dbReference type="Proteomes" id="UP000002429">
    <property type="component" value="Chromosome"/>
</dbReference>
<keyword evidence="2" id="KW-1185">Reference proteome</keyword>
<sequence length="185" mass="20450">MMRQSNGLCRRCEVARSISMLSKFLATSKRSVRVATSRLAMWFVMVGGGTTQTHQSCNRARCSPRRPAASSDNAAAFERCAASGFLLRRMRCRRGQFPKHCGDIAAAGRWLEENLGTAAHAGVVARQNPRQAAPGGRLQQALHCAPVRTQTDVGDCGARHPTVDWRRARRYPIERTNFATPNIEL</sequence>
<dbReference type="AlphaFoldDB" id="Q1LIT0"/>
<gene>
    <name evidence="1" type="ordered locus">Rmet_3074</name>
</gene>
<proteinExistence type="predicted"/>
<name>Q1LIT0_CUPMC</name>